<dbReference type="VEuPathDB" id="TriTrypDB:LMJFC_350046200"/>
<sequence length="931" mass="99319">MGVHGLWRLLDSFGVVVQPDELKGKRVAIDASIWIAQFRARVAPGEDTEHKVLEGFLARILKLLFYGIRPVFVFDGPASSSKGAEHHRRTMQRARTAQALVKRRARQILVAQVAAGELEVEDLKAAMSSGACAENNAVKAEKDSDAAAASMAASAAEGTCLSETVPRGGGTDRALGATSSARGSAIHGGKRPREASEEVLPLPRPHCRRHCLRQRRLAPDAVSATITQSFLRDVEGLLEERTRHEACVLQNALQGTSTSLFMGPRRAVDENSDAVAGVITSGHLQPLHPHCTAAVVLVSGDSQERDETGCVVISDSESDAEAVSSTSCIVTSTDGEEGSDVEEVVLVENAGGPGRADAPEGALWLPSSACSPSAATAVLHSGDMTRFLNALSQSTCTPPPELMPPTTASERTPSVIPSSSSSSSAALSVSADEGIATDPGSSSTRSSKSPAFPSDGSSEEADGFTDGGDGDDRDDSEFAWEPFTQRRHLAQLLRPQEQESESHPHSSSSAAAQMVTASFAGPPRTDATTVGKEDEYEDDYAPVRAVEMFSRRRTAPVPLPMVGSISRNGESEKGNCTISVSAPHHPNAVKGAISEVAGAPHRKSAEVHSSSTDRASSLGGVPPHGGGAARTHRVVIPFELLNVVELLDCCGVPYVLSPAEADAQCAFLARCGLVDAVFTEDSDVLVHGATRVLRGFFAQSKNVVAYEQTHLSACGITKTVLVALASLLGCDYTEGVCGIGLVGALEALVVAWTTAESAEAGAASSSAVLHLLRRWALLVQRPPRSWQEVDDHMTILQFALLQVHVAQWRTLEQRACFPEAHAVEAFFDAKVDLDTTPFQWLPPDWQRIRVFAGALGALSSPWLVQRYELARKECLRREETAAKERASLTAGQRQLTEYGVQERVRARWAFQRQPPKHAAALAKLRAVQQMQ</sequence>
<dbReference type="GO" id="GO:0003697">
    <property type="term" value="F:single-stranded DNA binding"/>
    <property type="evidence" value="ECO:0007669"/>
    <property type="project" value="InterPro"/>
</dbReference>
<keyword evidence="10" id="KW-1185">Reference proteome</keyword>
<reference evidence="9 10" key="2">
    <citation type="journal article" date="2011" name="Genome Res.">
        <title>Chromosome and gene copy number variation allow major structural change between species and strains of Leishmania.</title>
        <authorList>
            <person name="Rogers M.B."/>
            <person name="Hilley J.D."/>
            <person name="Dickens N.J."/>
            <person name="Wilkes J."/>
            <person name="Bates P.A."/>
            <person name="Depledge D.P."/>
            <person name="Harris D."/>
            <person name="Her Y."/>
            <person name="Herzyk P."/>
            <person name="Imamura H."/>
            <person name="Otto T.D."/>
            <person name="Sanders M."/>
            <person name="Seeger K."/>
            <person name="Dujardin J.C."/>
            <person name="Berriman M."/>
            <person name="Smith D.F."/>
            <person name="Hertz-Fowler C."/>
            <person name="Mottram J.C."/>
        </authorList>
    </citation>
    <scope>NUCLEOTIDE SEQUENCE [LARGE SCALE GENOMIC DNA]</scope>
    <source>
        <strain evidence="10">MHOM/IL/81/Friedlin</strain>
    </source>
</reference>
<evidence type="ECO:0000259" key="8">
    <source>
        <dbReference type="SMART" id="SM00485"/>
    </source>
</evidence>
<dbReference type="AlphaFoldDB" id="E9AFI3"/>
<dbReference type="CDD" id="cd09868">
    <property type="entry name" value="PIN_XPG_RAD2"/>
    <property type="match status" value="1"/>
</dbReference>
<evidence type="ECO:0000256" key="5">
    <source>
        <dbReference type="ARBA" id="ARBA00023204"/>
    </source>
</evidence>
<dbReference type="EMBL" id="FR796431">
    <property type="protein sequence ID" value="CBZ12987.1"/>
    <property type="molecule type" value="Genomic_DNA"/>
</dbReference>
<name>E9AFI3_LEIMA</name>
<keyword evidence="5" id="KW-0234">DNA repair</keyword>
<dbReference type="GO" id="GO:0017108">
    <property type="term" value="F:5'-flap endonuclease activity"/>
    <property type="evidence" value="ECO:0000318"/>
    <property type="project" value="GO_Central"/>
</dbReference>
<dbReference type="SMART" id="SM00484">
    <property type="entry name" value="XPGI"/>
    <property type="match status" value="1"/>
</dbReference>
<evidence type="ECO:0000313" key="10">
    <source>
        <dbReference type="Proteomes" id="UP000000542"/>
    </source>
</evidence>
<dbReference type="Pfam" id="PF00752">
    <property type="entry name" value="XPG_N"/>
    <property type="match status" value="1"/>
</dbReference>
<feature type="compositionally biased region" description="Low complexity" evidence="6">
    <location>
        <begin position="439"/>
        <end position="454"/>
    </location>
</feature>
<dbReference type="InterPro" id="IPR006084">
    <property type="entry name" value="XPG/Rad2"/>
</dbReference>
<dbReference type="InterPro" id="IPR006086">
    <property type="entry name" value="XPG-I_dom"/>
</dbReference>
<dbReference type="SUPFAM" id="SSF47807">
    <property type="entry name" value="5' to 3' exonuclease, C-terminal subdomain"/>
    <property type="match status" value="1"/>
</dbReference>
<feature type="compositionally biased region" description="Polar residues" evidence="6">
    <location>
        <begin position="406"/>
        <end position="417"/>
    </location>
</feature>
<proteinExistence type="inferred from homology"/>
<dbReference type="Pfam" id="PF12813">
    <property type="entry name" value="XPG_I_2"/>
    <property type="match status" value="1"/>
</dbReference>
<dbReference type="VEuPathDB" id="TriTrypDB:LMJLV39_350043400"/>
<keyword evidence="4" id="KW-0378">Hydrolase</keyword>
<evidence type="ECO:0000256" key="2">
    <source>
        <dbReference type="ARBA" id="ARBA00022722"/>
    </source>
</evidence>
<dbReference type="SMART" id="SM00485">
    <property type="entry name" value="XPGN"/>
    <property type="match status" value="1"/>
</dbReference>
<feature type="region of interest" description="Disordered" evidence="6">
    <location>
        <begin position="597"/>
        <end position="628"/>
    </location>
</feature>
<dbReference type="PRINTS" id="PR00853">
    <property type="entry name" value="XPGRADSUPER"/>
</dbReference>
<dbReference type="OMA" id="CCGVPYV"/>
<feature type="domain" description="XPG-I" evidence="7">
    <location>
        <begin position="648"/>
        <end position="716"/>
    </location>
</feature>
<feature type="region of interest" description="Disordered" evidence="6">
    <location>
        <begin position="161"/>
        <end position="200"/>
    </location>
</feature>
<feature type="region of interest" description="Disordered" evidence="6">
    <location>
        <begin position="392"/>
        <end position="477"/>
    </location>
</feature>
<keyword evidence="2" id="KW-0540">Nuclease</keyword>
<dbReference type="InterPro" id="IPR001044">
    <property type="entry name" value="XPG/Rad2_eukaryotes"/>
</dbReference>
<feature type="compositionally biased region" description="Low complexity" evidence="6">
    <location>
        <begin position="418"/>
        <end position="431"/>
    </location>
</feature>
<dbReference type="VEuPathDB" id="TriTrypDB:LMJSD75_350042900"/>
<dbReference type="InParanoid" id="E9AFI3"/>
<dbReference type="PROSITE" id="PS00841">
    <property type="entry name" value="XPG_1"/>
    <property type="match status" value="1"/>
</dbReference>
<gene>
    <name evidence="9" type="ORF">LMJF_35_3590</name>
</gene>
<dbReference type="Gene3D" id="1.10.150.20">
    <property type="entry name" value="5' to 3' exonuclease, C-terminal subdomain"/>
    <property type="match status" value="1"/>
</dbReference>
<dbReference type="SUPFAM" id="SSF88723">
    <property type="entry name" value="PIN domain-like"/>
    <property type="match status" value="1"/>
</dbReference>
<dbReference type="KEGG" id="lma:LMJF_35_3590"/>
<evidence type="ECO:0000256" key="3">
    <source>
        <dbReference type="ARBA" id="ARBA00022763"/>
    </source>
</evidence>
<dbReference type="HOGENOM" id="CLU_314371_0_0_1"/>
<dbReference type="GO" id="GO:0005634">
    <property type="term" value="C:nucleus"/>
    <property type="evidence" value="ECO:0007669"/>
    <property type="project" value="InterPro"/>
</dbReference>
<dbReference type="RefSeq" id="XP_003722753.1">
    <property type="nucleotide sequence ID" value="XM_003722705.1"/>
</dbReference>
<organism evidence="9 10">
    <name type="scientific">Leishmania major</name>
    <dbReference type="NCBI Taxonomy" id="5664"/>
    <lineage>
        <taxon>Eukaryota</taxon>
        <taxon>Discoba</taxon>
        <taxon>Euglenozoa</taxon>
        <taxon>Kinetoplastea</taxon>
        <taxon>Metakinetoplastina</taxon>
        <taxon>Trypanosomatida</taxon>
        <taxon>Trypanosomatidae</taxon>
        <taxon>Leishmaniinae</taxon>
        <taxon>Leishmania</taxon>
    </lineage>
</organism>
<dbReference type="eggNOG" id="KOG2520">
    <property type="taxonomic scope" value="Eukaryota"/>
</dbReference>
<protein>
    <submittedName>
        <fullName evidence="9">Putative DNA repair protein RAD2</fullName>
    </submittedName>
</protein>
<dbReference type="InterPro" id="IPR019974">
    <property type="entry name" value="XPG_CS"/>
</dbReference>
<dbReference type="GO" id="GO:0006289">
    <property type="term" value="P:nucleotide-excision repair"/>
    <property type="evidence" value="ECO:0007669"/>
    <property type="project" value="InterPro"/>
</dbReference>
<feature type="compositionally biased region" description="Acidic residues" evidence="6">
    <location>
        <begin position="457"/>
        <end position="477"/>
    </location>
</feature>
<dbReference type="Gene3D" id="3.40.50.1010">
    <property type="entry name" value="5'-nuclease"/>
    <property type="match status" value="2"/>
</dbReference>
<dbReference type="Proteomes" id="UP000000542">
    <property type="component" value="Chromosome 35"/>
</dbReference>
<reference evidence="9 10" key="1">
    <citation type="journal article" date="2005" name="Science">
        <title>The genome of the kinetoplastid parasite, Leishmania major.</title>
        <authorList>
            <person name="Ivens A.C."/>
            <person name="Peacock C.S."/>
            <person name="Worthey E.A."/>
            <person name="Murphy L."/>
            <person name="Aggarwal G."/>
            <person name="Berriman M."/>
            <person name="Sisk E."/>
            <person name="Rajandream M.A."/>
            <person name="Adlem E."/>
            <person name="Aert R."/>
            <person name="Anupama A."/>
            <person name="Apostolou Z."/>
            <person name="Attipoe P."/>
            <person name="Bason N."/>
            <person name="Bauser C."/>
            <person name="Beck A."/>
            <person name="Beverley S.M."/>
            <person name="Bianchettin G."/>
            <person name="Borzym K."/>
            <person name="Bothe G."/>
            <person name="Bruschi C.V."/>
            <person name="Collins M."/>
            <person name="Cadag E."/>
            <person name="Ciarloni L."/>
            <person name="Clayton C."/>
            <person name="Coulson R.M."/>
            <person name="Cronin A."/>
            <person name="Cruz A.K."/>
            <person name="Davies R.M."/>
            <person name="De Gaudenzi J."/>
            <person name="Dobson D.E."/>
            <person name="Duesterhoeft A."/>
            <person name="Fazelina G."/>
            <person name="Fosker N."/>
            <person name="Frasch A.C."/>
            <person name="Fraser A."/>
            <person name="Fuchs M."/>
            <person name="Gabel C."/>
            <person name="Goble A."/>
            <person name="Goffeau A."/>
            <person name="Harris D."/>
            <person name="Hertz-Fowler C."/>
            <person name="Hilbert H."/>
            <person name="Horn D."/>
            <person name="Huang Y."/>
            <person name="Klages S."/>
            <person name="Knights A."/>
            <person name="Kube M."/>
            <person name="Larke N."/>
            <person name="Litvin L."/>
            <person name="Lord A."/>
            <person name="Louie T."/>
            <person name="Marra M."/>
            <person name="Masuy D."/>
            <person name="Matthews K."/>
            <person name="Michaeli S."/>
            <person name="Mottram J.C."/>
            <person name="Muller-Auer S."/>
            <person name="Munden H."/>
            <person name="Nelson S."/>
            <person name="Norbertczak H."/>
            <person name="Oliver K."/>
            <person name="O'neil S."/>
            <person name="Pentony M."/>
            <person name="Pohl T.M."/>
            <person name="Price C."/>
            <person name="Purnelle B."/>
            <person name="Quail M.A."/>
            <person name="Rabbinowitsch E."/>
            <person name="Reinhardt R."/>
            <person name="Rieger M."/>
            <person name="Rinta J."/>
            <person name="Robben J."/>
            <person name="Robertson L."/>
            <person name="Ruiz J.C."/>
            <person name="Rutter S."/>
            <person name="Saunders D."/>
            <person name="Schafer M."/>
            <person name="Schein J."/>
            <person name="Schwartz D.C."/>
            <person name="Seeger K."/>
            <person name="Seyler A."/>
            <person name="Sharp S."/>
            <person name="Shin H."/>
            <person name="Sivam D."/>
            <person name="Squares R."/>
            <person name="Squares S."/>
            <person name="Tosato V."/>
            <person name="Vogt C."/>
            <person name="Volckaert G."/>
            <person name="Wambutt R."/>
            <person name="Warren T."/>
            <person name="Wedler H."/>
            <person name="Woodward J."/>
            <person name="Zhou S."/>
            <person name="Zimmermann W."/>
            <person name="Smith D.F."/>
            <person name="Blackwell J.M."/>
            <person name="Stuart K.D."/>
            <person name="Barrell B."/>
            <person name="Myler P.J."/>
        </authorList>
    </citation>
    <scope>NUCLEOTIDE SEQUENCE [LARGE SCALE GENOMIC DNA]</scope>
    <source>
        <strain evidence="10">MHOM/IL/81/Friedlin</strain>
    </source>
</reference>
<feature type="domain" description="XPG N-terminal" evidence="8">
    <location>
        <begin position="1"/>
        <end position="96"/>
    </location>
</feature>
<dbReference type="InterPro" id="IPR029060">
    <property type="entry name" value="PIN-like_dom_sf"/>
</dbReference>
<evidence type="ECO:0000256" key="6">
    <source>
        <dbReference type="SAM" id="MobiDB-lite"/>
    </source>
</evidence>
<dbReference type="InterPro" id="IPR039436">
    <property type="entry name" value="Asteroid_dom"/>
</dbReference>
<evidence type="ECO:0000313" key="9">
    <source>
        <dbReference type="EMBL" id="CBZ12987.1"/>
    </source>
</evidence>
<accession>E9AFI3</accession>
<dbReference type="FunFam" id="3.40.50.1010:FF:000113">
    <property type="entry name" value="DNA repair protein RAD2, putative"/>
    <property type="match status" value="1"/>
</dbReference>
<dbReference type="PANTHER" id="PTHR11081">
    <property type="entry name" value="FLAP ENDONUCLEASE FAMILY MEMBER"/>
    <property type="match status" value="1"/>
</dbReference>
<evidence type="ECO:0000256" key="1">
    <source>
        <dbReference type="ARBA" id="ARBA00005283"/>
    </source>
</evidence>
<dbReference type="STRING" id="5664.E9AFI3"/>
<dbReference type="PRINTS" id="PR00066">
    <property type="entry name" value="XRODRMPGMNTG"/>
</dbReference>
<evidence type="ECO:0000259" key="7">
    <source>
        <dbReference type="SMART" id="SM00484"/>
    </source>
</evidence>
<dbReference type="PANTHER" id="PTHR11081:SF59">
    <property type="entry name" value="FI23547P1"/>
    <property type="match status" value="1"/>
</dbReference>
<keyword evidence="3" id="KW-0227">DNA damage</keyword>
<evidence type="ECO:0000256" key="4">
    <source>
        <dbReference type="ARBA" id="ARBA00022801"/>
    </source>
</evidence>
<dbReference type="InterPro" id="IPR006085">
    <property type="entry name" value="XPG_DNA_repair_N"/>
</dbReference>
<dbReference type="InterPro" id="IPR036279">
    <property type="entry name" value="5-3_exonuclease_C_sf"/>
</dbReference>
<comment type="similarity">
    <text evidence="1">Belongs to the XPG/RAD2 endonuclease family. XPG subfamily.</text>
</comment>
<dbReference type="VEuPathDB" id="TriTrypDB:LmjF.35.3590"/>
<dbReference type="GeneID" id="12980515"/>